<dbReference type="Proteomes" id="UP000306628">
    <property type="component" value="Unassembled WGS sequence"/>
</dbReference>
<dbReference type="EMBL" id="VCKX01000032">
    <property type="protein sequence ID" value="TMR35606.1"/>
    <property type="molecule type" value="Genomic_DNA"/>
</dbReference>
<evidence type="ECO:0000313" key="3">
    <source>
        <dbReference type="Proteomes" id="UP000306628"/>
    </source>
</evidence>
<name>A0A5S4GRM0_9ACTN</name>
<comment type="caution">
    <text evidence="2">The sequence shown here is derived from an EMBL/GenBank/DDBJ whole genome shotgun (WGS) entry which is preliminary data.</text>
</comment>
<dbReference type="AlphaFoldDB" id="A0A5S4GRM0"/>
<reference evidence="2 3" key="1">
    <citation type="submission" date="2019-05" db="EMBL/GenBank/DDBJ databases">
        <title>Draft genome sequence of Nonomuraea zeae DSM 100528.</title>
        <authorList>
            <person name="Saricaoglu S."/>
            <person name="Isik K."/>
        </authorList>
    </citation>
    <scope>NUCLEOTIDE SEQUENCE [LARGE SCALE GENOMIC DNA]</scope>
    <source>
        <strain evidence="2 3">DSM 100528</strain>
    </source>
</reference>
<evidence type="ECO:0000313" key="2">
    <source>
        <dbReference type="EMBL" id="TMR35606.1"/>
    </source>
</evidence>
<accession>A0A5S4GRM0</accession>
<keyword evidence="3" id="KW-1185">Reference proteome</keyword>
<dbReference type="InterPro" id="IPR029069">
    <property type="entry name" value="HotDog_dom_sf"/>
</dbReference>
<dbReference type="CDD" id="cd00586">
    <property type="entry name" value="4HBT"/>
    <property type="match status" value="1"/>
</dbReference>
<protein>
    <submittedName>
        <fullName evidence="2">Acyl-CoA thioesterase</fullName>
    </submittedName>
</protein>
<proteinExistence type="predicted"/>
<dbReference type="SUPFAM" id="SSF54637">
    <property type="entry name" value="Thioesterase/thiol ester dehydrase-isomerase"/>
    <property type="match status" value="1"/>
</dbReference>
<feature type="region of interest" description="Disordered" evidence="1">
    <location>
        <begin position="1"/>
        <end position="23"/>
    </location>
</feature>
<dbReference type="Pfam" id="PF13279">
    <property type="entry name" value="4HBT_2"/>
    <property type="match status" value="1"/>
</dbReference>
<organism evidence="2 3">
    <name type="scientific">Nonomuraea zeae</name>
    <dbReference type="NCBI Taxonomy" id="1642303"/>
    <lineage>
        <taxon>Bacteria</taxon>
        <taxon>Bacillati</taxon>
        <taxon>Actinomycetota</taxon>
        <taxon>Actinomycetes</taxon>
        <taxon>Streptosporangiales</taxon>
        <taxon>Streptosporangiaceae</taxon>
        <taxon>Nonomuraea</taxon>
    </lineage>
</organism>
<dbReference type="Gene3D" id="3.10.129.10">
    <property type="entry name" value="Hotdog Thioesterase"/>
    <property type="match status" value="1"/>
</dbReference>
<dbReference type="OrthoDB" id="3467114at2"/>
<gene>
    <name evidence="2" type="ORF">ETD85_13505</name>
</gene>
<sequence>MSGGPLGGRVTLSPDQLARPHTPCGVHRTRVEWIDTDAAGIYHNSAVIRYVEAAEAELMRAHGLLDYFPRAPRVRYEVDFAAPLRFGQEVTTVVRIERIGTTSMSFAFEVWGEELPQRPRVRAASGRYVTVHVGSGHDGDAAARSAPWPAAWVEALTRHPHS</sequence>
<evidence type="ECO:0000256" key="1">
    <source>
        <dbReference type="SAM" id="MobiDB-lite"/>
    </source>
</evidence>